<evidence type="ECO:0000313" key="5">
    <source>
        <dbReference type="Proteomes" id="UP000321947"/>
    </source>
</evidence>
<protein>
    <submittedName>
        <fullName evidence="2 3">Nuclease HARBI1</fullName>
    </submittedName>
</protein>
<dbReference type="Proteomes" id="UP000321947">
    <property type="component" value="Unassembled WGS sequence"/>
</dbReference>
<evidence type="ECO:0000313" key="2">
    <source>
        <dbReference type="EMBL" id="KAA0057670.1"/>
    </source>
</evidence>
<name>A0A5A7URD0_CUCMM</name>
<dbReference type="EMBL" id="SSTD01002719">
    <property type="protein sequence ID" value="TYK27458.1"/>
    <property type="molecule type" value="Genomic_DNA"/>
</dbReference>
<feature type="region of interest" description="Disordered" evidence="1">
    <location>
        <begin position="54"/>
        <end position="113"/>
    </location>
</feature>
<accession>A0A5A7URD0</accession>
<dbReference type="EMBL" id="SSTE01006881">
    <property type="protein sequence ID" value="KAA0057670.1"/>
    <property type="molecule type" value="Genomic_DNA"/>
</dbReference>
<dbReference type="Proteomes" id="UP000321393">
    <property type="component" value="Unassembled WGS sequence"/>
</dbReference>
<proteinExistence type="predicted"/>
<evidence type="ECO:0000313" key="3">
    <source>
        <dbReference type="EMBL" id="TYK27458.1"/>
    </source>
</evidence>
<sequence length="475" mass="53874">MHPELKQFEIEVHPASSPPSYCRLLPRPSSVHHCLSMIDCHIAPSSIKSNEATFASHTCEPPEPTPSIRAKSKPLSQFPPLAEPREPPFKEKNVATRGTRRGGRKDRGAGHAQPEEKLVVQAANPTTPITQADLAAMEQRYQDMLRDGRVLTTTREEAEQAGTVVIVDRTSAVIPSFTDMDRRTFAIPCHLLRIVAGLLSIETIDVKEMVVMFLHNCFVALDGMYIKVNVSTVNRPTFRTRKGEIATNVIQTLRDFSPHTEARGTTCKSGVGRWKILREKSYYPLQVQRRTILACCLLYNLINIEMTNCEDIDDVDEGNSAYLMTITADNIHYNETINEWSPWRDKLAEYDNLVPCLQICMDQGGGGHYCLMFSGVGVQRGMEVRQWYVSTRLLSLTAKDLLNKPFSYYGKLTYVFERDRMTGCFAEIFIDVRSNEPIGYEEFYMPDGTRSSHPCTTRRLTCPRIMYAHHDLFAH</sequence>
<reference evidence="4 5" key="1">
    <citation type="submission" date="2019-08" db="EMBL/GenBank/DDBJ databases">
        <title>Draft genome sequences of two oriental melons (Cucumis melo L. var makuwa).</title>
        <authorList>
            <person name="Kwon S.-Y."/>
        </authorList>
    </citation>
    <scope>NUCLEOTIDE SEQUENCE [LARGE SCALE GENOMIC DNA]</scope>
    <source>
        <strain evidence="5">cv. Chang Bougi</strain>
        <strain evidence="4">cv. SW 3</strain>
        <tissue evidence="2">Leaf</tissue>
    </source>
</reference>
<comment type="caution">
    <text evidence="2">The sequence shown here is derived from an EMBL/GenBank/DDBJ whole genome shotgun (WGS) entry which is preliminary data.</text>
</comment>
<feature type="compositionally biased region" description="Basic and acidic residues" evidence="1">
    <location>
        <begin position="83"/>
        <end position="94"/>
    </location>
</feature>
<gene>
    <name evidence="3" type="ORF">E5676_scaffold970G00050</name>
    <name evidence="2" type="ORF">E6C27_scaffold126G00170</name>
</gene>
<evidence type="ECO:0000256" key="1">
    <source>
        <dbReference type="SAM" id="MobiDB-lite"/>
    </source>
</evidence>
<organism evidence="2 4">
    <name type="scientific">Cucumis melo var. makuwa</name>
    <name type="common">Oriental melon</name>
    <dbReference type="NCBI Taxonomy" id="1194695"/>
    <lineage>
        <taxon>Eukaryota</taxon>
        <taxon>Viridiplantae</taxon>
        <taxon>Streptophyta</taxon>
        <taxon>Embryophyta</taxon>
        <taxon>Tracheophyta</taxon>
        <taxon>Spermatophyta</taxon>
        <taxon>Magnoliopsida</taxon>
        <taxon>eudicotyledons</taxon>
        <taxon>Gunneridae</taxon>
        <taxon>Pentapetalae</taxon>
        <taxon>rosids</taxon>
        <taxon>fabids</taxon>
        <taxon>Cucurbitales</taxon>
        <taxon>Cucurbitaceae</taxon>
        <taxon>Benincaseae</taxon>
        <taxon>Cucumis</taxon>
    </lineage>
</organism>
<dbReference type="AlphaFoldDB" id="A0A5A7URD0"/>
<evidence type="ECO:0000313" key="4">
    <source>
        <dbReference type="Proteomes" id="UP000321393"/>
    </source>
</evidence>